<dbReference type="AlphaFoldDB" id="A0A433DMQ1"/>
<dbReference type="InterPro" id="IPR003611">
    <property type="entry name" value="NUMOD3"/>
</dbReference>
<name>A0A433DMQ1_9FUNG</name>
<dbReference type="SUPFAM" id="SSF64496">
    <property type="entry name" value="DNA-binding domain of intron-encoded endonucleases"/>
    <property type="match status" value="1"/>
</dbReference>
<accession>A0A433DMQ1</accession>
<organism evidence="2 3">
    <name type="scientific">Jimgerdemannia flammicorona</name>
    <dbReference type="NCBI Taxonomy" id="994334"/>
    <lineage>
        <taxon>Eukaryota</taxon>
        <taxon>Fungi</taxon>
        <taxon>Fungi incertae sedis</taxon>
        <taxon>Mucoromycota</taxon>
        <taxon>Mucoromycotina</taxon>
        <taxon>Endogonomycetes</taxon>
        <taxon>Endogonales</taxon>
        <taxon>Endogonaceae</taxon>
        <taxon>Jimgerdemannia</taxon>
    </lineage>
</organism>
<protein>
    <recommendedName>
        <fullName evidence="1">Nuclease associated modular domain-containing protein</fullName>
    </recommendedName>
</protein>
<dbReference type="OrthoDB" id="10516376at2759"/>
<evidence type="ECO:0000259" key="1">
    <source>
        <dbReference type="SMART" id="SM00496"/>
    </source>
</evidence>
<gene>
    <name evidence="2" type="ORF">BC936DRAFT_140588</name>
</gene>
<dbReference type="SMART" id="SM00496">
    <property type="entry name" value="IENR2"/>
    <property type="match status" value="2"/>
</dbReference>
<dbReference type="Pfam" id="PF07460">
    <property type="entry name" value="NUMOD3"/>
    <property type="match status" value="1"/>
</dbReference>
<comment type="caution">
    <text evidence="2">The sequence shown here is derived from an EMBL/GenBank/DDBJ whole genome shotgun (WGS) entry which is preliminary data.</text>
</comment>
<feature type="domain" description="Nuclease associated modular" evidence="1">
    <location>
        <begin position="21"/>
        <end position="37"/>
    </location>
</feature>
<feature type="domain" description="Nuclease associated modular" evidence="1">
    <location>
        <begin position="38"/>
        <end position="54"/>
    </location>
</feature>
<sequence>MSAEDRARISVERIGENHPMFGKKHTEEAKAKISGALTGRTLSAETRGLISTSLSRPIYVFDSNTQQLLASYSGIMAAIIKRLKNI</sequence>
<reference evidence="2 3" key="1">
    <citation type="journal article" date="2018" name="New Phytol.">
        <title>Phylogenomics of Endogonaceae and evolution of mycorrhizas within Mucoromycota.</title>
        <authorList>
            <person name="Chang Y."/>
            <person name="Desiro A."/>
            <person name="Na H."/>
            <person name="Sandor L."/>
            <person name="Lipzen A."/>
            <person name="Clum A."/>
            <person name="Barry K."/>
            <person name="Grigoriev I.V."/>
            <person name="Martin F.M."/>
            <person name="Stajich J.E."/>
            <person name="Smith M.E."/>
            <person name="Bonito G."/>
            <person name="Spatafora J.W."/>
        </authorList>
    </citation>
    <scope>NUCLEOTIDE SEQUENCE [LARGE SCALE GENOMIC DNA]</scope>
    <source>
        <strain evidence="2 3">GMNB39</strain>
    </source>
</reference>
<dbReference type="GO" id="GO:0003677">
    <property type="term" value="F:DNA binding"/>
    <property type="evidence" value="ECO:0007669"/>
    <property type="project" value="InterPro"/>
</dbReference>
<evidence type="ECO:0000313" key="2">
    <source>
        <dbReference type="EMBL" id="RUP52133.1"/>
    </source>
</evidence>
<dbReference type="EMBL" id="RBNI01000174">
    <property type="protein sequence ID" value="RUP52133.1"/>
    <property type="molecule type" value="Genomic_DNA"/>
</dbReference>
<keyword evidence="3" id="KW-1185">Reference proteome</keyword>
<evidence type="ECO:0000313" key="3">
    <source>
        <dbReference type="Proteomes" id="UP000268093"/>
    </source>
</evidence>
<dbReference type="Proteomes" id="UP000268093">
    <property type="component" value="Unassembled WGS sequence"/>
</dbReference>
<proteinExistence type="predicted"/>